<feature type="transmembrane region" description="Helical" evidence="8">
    <location>
        <begin position="613"/>
        <end position="637"/>
    </location>
</feature>
<evidence type="ECO:0000256" key="3">
    <source>
        <dbReference type="ARBA" id="ARBA00009045"/>
    </source>
</evidence>
<dbReference type="SUPFAM" id="SSF144091">
    <property type="entry name" value="Rhomboid-like"/>
    <property type="match status" value="1"/>
</dbReference>
<dbReference type="AlphaFoldDB" id="A0ABD0XSI3"/>
<dbReference type="InterPro" id="IPR035952">
    <property type="entry name" value="Rhomboid-like_sf"/>
</dbReference>
<feature type="transmembrane region" description="Helical" evidence="8">
    <location>
        <begin position="374"/>
        <end position="397"/>
    </location>
</feature>
<evidence type="ECO:0000256" key="5">
    <source>
        <dbReference type="ARBA" id="ARBA00022824"/>
    </source>
</evidence>
<feature type="region of interest" description="Disordered" evidence="9">
    <location>
        <begin position="1"/>
        <end position="74"/>
    </location>
</feature>
<protein>
    <recommendedName>
        <fullName evidence="8">Inactive rhomboid protein</fullName>
        <shortName evidence="8">iRhom</shortName>
    </recommendedName>
    <alternativeName>
        <fullName evidence="8">Rhomboid family member</fullName>
    </alternativeName>
    <alternativeName>
        <fullName evidence="8">Rhomboid veinlet-like protein</fullName>
    </alternativeName>
</protein>
<comment type="caution">
    <text evidence="8">Lacks conserved residue(s) required for the propagation of feature annotation.</text>
</comment>
<feature type="compositionally biased region" description="Basic and acidic residues" evidence="9">
    <location>
        <begin position="169"/>
        <end position="178"/>
    </location>
</feature>
<dbReference type="GO" id="GO:0042058">
    <property type="term" value="P:regulation of epidermal growth factor receptor signaling pathway"/>
    <property type="evidence" value="ECO:0007669"/>
    <property type="project" value="UniProtKB-UniRule"/>
</dbReference>
<comment type="caution">
    <text evidence="12">The sequence shown here is derived from an EMBL/GenBank/DDBJ whole genome shotgun (WGS) entry which is preliminary data.</text>
</comment>
<evidence type="ECO:0000256" key="9">
    <source>
        <dbReference type="SAM" id="MobiDB-lite"/>
    </source>
</evidence>
<dbReference type="InterPro" id="IPR022764">
    <property type="entry name" value="Peptidase_S54_rhomboid_dom"/>
</dbReference>
<dbReference type="GO" id="GO:0050709">
    <property type="term" value="P:negative regulation of protein secretion"/>
    <property type="evidence" value="ECO:0007669"/>
    <property type="project" value="UniProtKB-UniRule"/>
</dbReference>
<dbReference type="PANTHER" id="PTHR45965">
    <property type="entry name" value="INACTIVE RHOMBOID PROTEIN"/>
    <property type="match status" value="1"/>
</dbReference>
<evidence type="ECO:0000259" key="10">
    <source>
        <dbReference type="Pfam" id="PF01694"/>
    </source>
</evidence>
<feature type="transmembrane region" description="Helical" evidence="8">
    <location>
        <begin position="730"/>
        <end position="747"/>
    </location>
</feature>
<evidence type="ECO:0000259" key="11">
    <source>
        <dbReference type="Pfam" id="PF12595"/>
    </source>
</evidence>
<proteinExistence type="inferred from homology"/>
<accession>A0ABD0XSI3</accession>
<feature type="domain" description="Peptidase S54 rhomboid" evidence="10">
    <location>
        <begin position="608"/>
        <end position="744"/>
    </location>
</feature>
<feature type="domain" description="Inactive rhomboid protein 1/2 N-terminal" evidence="11">
    <location>
        <begin position="104"/>
        <end position="287"/>
    </location>
</feature>
<dbReference type="Pfam" id="PF12595">
    <property type="entry name" value="iRhom1-2_N"/>
    <property type="match status" value="1"/>
</dbReference>
<dbReference type="EMBL" id="JAGEUA010000002">
    <property type="protein sequence ID" value="KAL1006050.1"/>
    <property type="molecule type" value="Genomic_DNA"/>
</dbReference>
<feature type="transmembrane region" description="Helical" evidence="8">
    <location>
        <begin position="649"/>
        <end position="668"/>
    </location>
</feature>
<comment type="subcellular location">
    <subcellularLocation>
        <location evidence="2 8">Endoplasmic reticulum membrane</location>
        <topology evidence="2 8">Multi-pass membrane protein</topology>
    </subcellularLocation>
</comment>
<evidence type="ECO:0000256" key="2">
    <source>
        <dbReference type="ARBA" id="ARBA00004477"/>
    </source>
</evidence>
<evidence type="ECO:0000256" key="4">
    <source>
        <dbReference type="ARBA" id="ARBA00022692"/>
    </source>
</evidence>
<dbReference type="Proteomes" id="UP001557470">
    <property type="component" value="Unassembled WGS sequence"/>
</dbReference>
<comment type="similarity">
    <text evidence="3 8">Belongs to the peptidase S54 family.</text>
</comment>
<evidence type="ECO:0000313" key="13">
    <source>
        <dbReference type="Proteomes" id="UP001557470"/>
    </source>
</evidence>
<evidence type="ECO:0000313" key="12">
    <source>
        <dbReference type="EMBL" id="KAL1006050.1"/>
    </source>
</evidence>
<organism evidence="12 13">
    <name type="scientific">Umbra pygmaea</name>
    <name type="common">Eastern mudminnow</name>
    <dbReference type="NCBI Taxonomy" id="75934"/>
    <lineage>
        <taxon>Eukaryota</taxon>
        <taxon>Metazoa</taxon>
        <taxon>Chordata</taxon>
        <taxon>Craniata</taxon>
        <taxon>Vertebrata</taxon>
        <taxon>Euteleostomi</taxon>
        <taxon>Actinopterygii</taxon>
        <taxon>Neopterygii</taxon>
        <taxon>Teleostei</taxon>
        <taxon>Protacanthopterygii</taxon>
        <taxon>Esociformes</taxon>
        <taxon>Umbridae</taxon>
        <taxon>Umbra</taxon>
    </lineage>
</organism>
<feature type="region of interest" description="Disordered" evidence="9">
    <location>
        <begin position="169"/>
        <end position="200"/>
    </location>
</feature>
<keyword evidence="5 8" id="KW-0256">Endoplasmic reticulum</keyword>
<dbReference type="FunFam" id="1.20.1540.10:FF:000001">
    <property type="entry name" value="Putative inactive rhomboid protein 1"/>
    <property type="match status" value="1"/>
</dbReference>
<dbReference type="InterPro" id="IPR022241">
    <property type="entry name" value="iRhom1_2_N"/>
</dbReference>
<gene>
    <name evidence="12" type="ORF">UPYG_G00067230</name>
</gene>
<keyword evidence="7 8" id="KW-0472">Membrane</keyword>
<feature type="transmembrane region" description="Helical" evidence="8">
    <location>
        <begin position="759"/>
        <end position="781"/>
    </location>
</feature>
<dbReference type="PANTHER" id="PTHR45965:SF2">
    <property type="entry name" value="INACTIVE RHOMBOID PROTEIN 2"/>
    <property type="match status" value="1"/>
</dbReference>
<keyword evidence="13" id="KW-1185">Reference proteome</keyword>
<keyword evidence="6 8" id="KW-1133">Transmembrane helix</keyword>
<dbReference type="Pfam" id="PF01694">
    <property type="entry name" value="Rhomboid"/>
    <property type="match status" value="1"/>
</dbReference>
<keyword evidence="4 8" id="KW-0812">Transmembrane</keyword>
<evidence type="ECO:0000256" key="6">
    <source>
        <dbReference type="ARBA" id="ARBA00022989"/>
    </source>
</evidence>
<feature type="compositionally biased region" description="Polar residues" evidence="9">
    <location>
        <begin position="185"/>
        <end position="198"/>
    </location>
</feature>
<evidence type="ECO:0000256" key="8">
    <source>
        <dbReference type="RuleBase" id="RU369051"/>
    </source>
</evidence>
<dbReference type="Gene3D" id="1.20.1540.10">
    <property type="entry name" value="Rhomboid-like"/>
    <property type="match status" value="1"/>
</dbReference>
<comment type="function">
    <text evidence="1 8">Regulates ADAM17 protease, a sheddase of the epidermal growth factor (EGF) receptor ligands and TNF, thereby plays a role in sleep, cell survival, proliferation, migration and inflammation. Does not exhibit any protease activity on its own.</text>
</comment>
<name>A0ABD0XSI3_UMBPY</name>
<feature type="transmembrane region" description="Helical" evidence="8">
    <location>
        <begin position="704"/>
        <end position="724"/>
    </location>
</feature>
<feature type="compositionally biased region" description="Polar residues" evidence="9">
    <location>
        <begin position="37"/>
        <end position="56"/>
    </location>
</feature>
<reference evidence="12 13" key="1">
    <citation type="submission" date="2024-06" db="EMBL/GenBank/DDBJ databases">
        <authorList>
            <person name="Pan Q."/>
            <person name="Wen M."/>
            <person name="Jouanno E."/>
            <person name="Zahm M."/>
            <person name="Klopp C."/>
            <person name="Cabau C."/>
            <person name="Louis A."/>
            <person name="Berthelot C."/>
            <person name="Parey E."/>
            <person name="Roest Crollius H."/>
            <person name="Montfort J."/>
            <person name="Robinson-Rechavi M."/>
            <person name="Bouchez O."/>
            <person name="Lampietro C."/>
            <person name="Lopez Roques C."/>
            <person name="Donnadieu C."/>
            <person name="Postlethwait J."/>
            <person name="Bobe J."/>
            <person name="Verreycken H."/>
            <person name="Guiguen Y."/>
        </authorList>
    </citation>
    <scope>NUCLEOTIDE SEQUENCE [LARGE SCALE GENOMIC DNA]</scope>
    <source>
        <strain evidence="12">Up_M1</strain>
        <tissue evidence="12">Testis</tissue>
    </source>
</reference>
<dbReference type="GO" id="GO:0005789">
    <property type="term" value="C:endoplasmic reticulum membrane"/>
    <property type="evidence" value="ECO:0007669"/>
    <property type="project" value="UniProtKB-SubCell"/>
</dbReference>
<sequence length="812" mass="91644">MSSQDGEDASPNGSQSDSRLKSKKPPSLVISIPPPEKQQQATTDTVKQSVSLQPATPLSDDGTDGGGISAGDRRTAFSRQTSLSQSIRKGTAQATAQAAGWFGVGENCETKQQLWQRKSLRHCSQRYGKLKAQYREPELLTSMDQGPDSPAACKMPRIVDPLARGRAFRNQDETDRPPRTPHTPGVTSLSSFTSQRSYGYTRLPRRKRESVARMSIRAASNILRGRSGLTGSQTGRSFPRRSFVQPSWLEEDTVDSGDTPESLVFFSKVNAHEEMYSMADDVFESPPMSATYLEQAEHFRSFKDLSKASIQHIPKGGQQRGRRIASQVKHFAFDKPKREYGMGVVGKWLNRHYRHSISSQVQKQLDDFSSHRPYFTYWITFVHVIITILACATYGFAPVGFAQHSTSELVLKNKGVYESVKFIQQENFWIGPGSEDLIHLGAKFSPCIRIDNQIVNLIQLAKDQERETGCCVQNDNSGCVQTIRKDCSESLATFMKWENASGSVCHQDPSTCEEPASAEPHIWPDDITRWPVCTSPQKWNLTGFRHMDCNIKGRPCCIGTKGRCQITTREYCYFMHGYFHEDATLCSQVHCLDDVCGLLPFLNPDIPDQFYRLYLSLFLHAGLLHCLVSAVFQMTILRDLEKLAGWVRISIIYILSGITGNLASALFLPYTAEVGPGGSQFGLLACLFVELFQGWQMLEKPWKAFLKLLGIVFFLFLCGLLPWMDNIAHIFGFLSGLLLSFSFLPYVTFGDFDKYRKRVLILLSLLVYVGLLSSLIVWFYIYPINWHWLEHLTCLPFTSKFCEKYDIDHVVH</sequence>
<dbReference type="InterPro" id="IPR051512">
    <property type="entry name" value="Inactive_Rhomboid"/>
</dbReference>
<evidence type="ECO:0000256" key="1">
    <source>
        <dbReference type="ARBA" id="ARBA00002661"/>
    </source>
</evidence>
<evidence type="ECO:0000256" key="7">
    <source>
        <dbReference type="ARBA" id="ARBA00023136"/>
    </source>
</evidence>